<keyword evidence="12" id="KW-0282">Flagellum</keyword>
<dbReference type="PANTHER" id="PTHR35091:SF2">
    <property type="entry name" value="FLAGELLAR PROTEIN FLIL"/>
    <property type="match status" value="1"/>
</dbReference>
<proteinExistence type="inferred from homology"/>
<keyword evidence="5 10" id="KW-0145">Chemotaxis</keyword>
<gene>
    <name evidence="12" type="ORF">BN1180_01995</name>
</gene>
<evidence type="ECO:0000256" key="4">
    <source>
        <dbReference type="ARBA" id="ARBA00022475"/>
    </source>
</evidence>
<evidence type="ECO:0000256" key="5">
    <source>
        <dbReference type="ARBA" id="ARBA00022500"/>
    </source>
</evidence>
<evidence type="ECO:0000313" key="12">
    <source>
        <dbReference type="EMBL" id="CEG31838.1"/>
    </source>
</evidence>
<dbReference type="PANTHER" id="PTHR35091">
    <property type="entry name" value="FLAGELLAR PROTEIN FLIL"/>
    <property type="match status" value="1"/>
</dbReference>
<keyword evidence="12" id="KW-0969">Cilium</keyword>
<evidence type="ECO:0000256" key="10">
    <source>
        <dbReference type="RuleBase" id="RU364125"/>
    </source>
</evidence>
<dbReference type="AlphaFoldDB" id="A0AAN2TSD2"/>
<keyword evidence="11" id="KW-0175">Coiled coil</keyword>
<dbReference type="Pfam" id="PF03748">
    <property type="entry name" value="FliL"/>
    <property type="match status" value="1"/>
</dbReference>
<protein>
    <recommendedName>
        <fullName evidence="10">Flagellar protein FliL</fullName>
    </recommendedName>
</protein>
<keyword evidence="9 10" id="KW-0472">Membrane</keyword>
<evidence type="ECO:0000256" key="1">
    <source>
        <dbReference type="ARBA" id="ARBA00002254"/>
    </source>
</evidence>
<dbReference type="RefSeq" id="WP_048684838.1">
    <property type="nucleotide sequence ID" value="NZ_CCXW01000001.1"/>
</dbReference>
<accession>A0AAN2TSD2</accession>
<evidence type="ECO:0000256" key="7">
    <source>
        <dbReference type="ARBA" id="ARBA00022779"/>
    </source>
</evidence>
<evidence type="ECO:0000256" key="3">
    <source>
        <dbReference type="ARBA" id="ARBA00008281"/>
    </source>
</evidence>
<dbReference type="NCBIfam" id="NF005826">
    <property type="entry name" value="PRK07718.1"/>
    <property type="match status" value="1"/>
</dbReference>
<organism evidence="12 13">
    <name type="scientific">Peribacillus simplex</name>
    <dbReference type="NCBI Taxonomy" id="1478"/>
    <lineage>
        <taxon>Bacteria</taxon>
        <taxon>Bacillati</taxon>
        <taxon>Bacillota</taxon>
        <taxon>Bacilli</taxon>
        <taxon>Bacillales</taxon>
        <taxon>Bacillaceae</taxon>
        <taxon>Peribacillus</taxon>
    </lineage>
</organism>
<comment type="similarity">
    <text evidence="3 10">Belongs to the FliL family.</text>
</comment>
<reference evidence="12 13" key="1">
    <citation type="journal article" date="2014" name="Genome Announc.">
        <title>Genome Sequence of Bacillus simplex Strain P558, Isolated from a Human Fecal Sample.</title>
        <authorList>
            <person name="Croce O."/>
            <person name="Hugon P."/>
            <person name="Lagier J.C."/>
            <person name="Bibi F."/>
            <person name="Robert C."/>
            <person name="Azhar E.I."/>
            <person name="Raoult D."/>
            <person name="Fournier P.E."/>
        </authorList>
    </citation>
    <scope>NUCLEOTIDE SEQUENCE [LARGE SCALE GENOMIC DNA]</scope>
    <source>
        <strain evidence="12 13">P558</strain>
    </source>
</reference>
<dbReference type="Proteomes" id="UP000182110">
    <property type="component" value="Unassembled WGS sequence"/>
</dbReference>
<dbReference type="GO" id="GO:0071978">
    <property type="term" value="P:bacterial-type flagellum-dependent swarming motility"/>
    <property type="evidence" value="ECO:0007669"/>
    <property type="project" value="TreeGrafter"/>
</dbReference>
<name>A0AAN2TSD2_9BACI</name>
<keyword evidence="6" id="KW-0812">Transmembrane</keyword>
<keyword evidence="12" id="KW-0966">Cell projection</keyword>
<evidence type="ECO:0000256" key="8">
    <source>
        <dbReference type="ARBA" id="ARBA00022989"/>
    </source>
</evidence>
<dbReference type="GO" id="GO:0005886">
    <property type="term" value="C:plasma membrane"/>
    <property type="evidence" value="ECO:0007669"/>
    <property type="project" value="UniProtKB-SubCell"/>
</dbReference>
<keyword evidence="8" id="KW-1133">Transmembrane helix</keyword>
<dbReference type="GO" id="GO:0006935">
    <property type="term" value="P:chemotaxis"/>
    <property type="evidence" value="ECO:0007669"/>
    <property type="project" value="UniProtKB-KW"/>
</dbReference>
<evidence type="ECO:0000256" key="2">
    <source>
        <dbReference type="ARBA" id="ARBA00004162"/>
    </source>
</evidence>
<sequence length="142" mass="15918">MKKNLLTIMLIILVAITLVGVIAVVVVTKLSEPTSAEDKPSIDEIVESLVEVPEITTNLAGNDYIKISFMVQTENKKAKEELEKRNFQVKNIIITELSEMKAEELTGKKGKEKLQEALKTRVNELMEEGKVEKVYITSSILQ</sequence>
<evidence type="ECO:0000313" key="13">
    <source>
        <dbReference type="Proteomes" id="UP000182110"/>
    </source>
</evidence>
<feature type="coiled-coil region" evidence="11">
    <location>
        <begin position="70"/>
        <end position="128"/>
    </location>
</feature>
<comment type="subcellular location">
    <subcellularLocation>
        <location evidence="2">Cell membrane</location>
        <topology evidence="2">Single-pass membrane protein</topology>
    </subcellularLocation>
</comment>
<keyword evidence="13" id="KW-1185">Reference proteome</keyword>
<keyword evidence="7 10" id="KW-0283">Flagellar rotation</keyword>
<comment type="caution">
    <text evidence="12">The sequence shown here is derived from an EMBL/GenBank/DDBJ whole genome shotgun (WGS) entry which is preliminary data.</text>
</comment>
<keyword evidence="4 10" id="KW-1003">Cell membrane</keyword>
<evidence type="ECO:0000256" key="11">
    <source>
        <dbReference type="SAM" id="Coils"/>
    </source>
</evidence>
<evidence type="ECO:0000256" key="6">
    <source>
        <dbReference type="ARBA" id="ARBA00022692"/>
    </source>
</evidence>
<dbReference type="EMBL" id="CCXW01000001">
    <property type="protein sequence ID" value="CEG31838.1"/>
    <property type="molecule type" value="Genomic_DNA"/>
</dbReference>
<dbReference type="InterPro" id="IPR005503">
    <property type="entry name" value="FliL"/>
</dbReference>
<dbReference type="GO" id="GO:0009425">
    <property type="term" value="C:bacterial-type flagellum basal body"/>
    <property type="evidence" value="ECO:0007669"/>
    <property type="project" value="InterPro"/>
</dbReference>
<evidence type="ECO:0000256" key="9">
    <source>
        <dbReference type="ARBA" id="ARBA00023136"/>
    </source>
</evidence>
<comment type="function">
    <text evidence="1 10">Controls the rotational direction of flagella during chemotaxis.</text>
</comment>